<gene>
    <name evidence="1 3 4" type="ORF">SRAE_1000077200</name>
</gene>
<protein>
    <submittedName>
        <fullName evidence="1 3">Ku, C-terminal domain-containing protein</fullName>
    </submittedName>
</protein>
<dbReference type="AlphaFoldDB" id="A0A090L310"/>
<keyword evidence="2" id="KW-1185">Reference proteome</keyword>
<accession>A0A090L310</accession>
<proteinExistence type="predicted"/>
<dbReference type="WBParaSite" id="SRAE_1000077200.1">
    <property type="protein sequence ID" value="SRAE_1000077200.1"/>
    <property type="gene ID" value="WBGene00257372"/>
</dbReference>
<name>A0A090L310_STRRB</name>
<dbReference type="CTD" id="36374867"/>
<dbReference type="RefSeq" id="XP_024501704.1">
    <property type="nucleotide sequence ID" value="XM_024647647.1"/>
</dbReference>
<dbReference type="EMBL" id="LN609528">
    <property type="protein sequence ID" value="CEF62502.1"/>
    <property type="molecule type" value="Genomic_DNA"/>
</dbReference>
<dbReference type="GeneID" id="36374867"/>
<dbReference type="WormBase" id="SRAE_1000077200">
    <property type="protein sequence ID" value="SRP05867"/>
    <property type="gene ID" value="WBGene00257372"/>
</dbReference>
<reference evidence="1 2" key="1">
    <citation type="submission" date="2014-09" db="EMBL/GenBank/DDBJ databases">
        <authorList>
            <person name="Martin A.A."/>
        </authorList>
    </citation>
    <scope>NUCLEOTIDE SEQUENCE</scope>
    <source>
        <strain evidence="2">ED321</strain>
        <strain evidence="1">ED321 Heterogonic</strain>
    </source>
</reference>
<dbReference type="Proteomes" id="UP000035682">
    <property type="component" value="Unplaced"/>
</dbReference>
<evidence type="ECO:0000313" key="4">
    <source>
        <dbReference type="WormBase" id="SRAE_1000077200"/>
    </source>
</evidence>
<evidence type="ECO:0000313" key="3">
    <source>
        <dbReference type="WBParaSite" id="SRAE_1000077200.1"/>
    </source>
</evidence>
<reference evidence="3" key="2">
    <citation type="submission" date="2020-12" db="UniProtKB">
        <authorList>
            <consortium name="WormBaseParasite"/>
        </authorList>
    </citation>
    <scope>IDENTIFICATION</scope>
</reference>
<sequence length="547" mass="64025">MKYYIFVDFSSFQKDKDTSVIINTIDDFTNNLKDVRHTTEQINLEEIDGNLSIYFESLGVKCECNLIEGIFISSSKSKYFDEIDIKKIPFPSYFIFYDKDDSDKSINSKMNDALFLWKKRYFLDNHRLSFQVSKNISEVIQCILNIRNFICQTEDLFLAGHPDFSIWFECSPKIPAYISSILWGVSEGVNDRYIKSCFDDSLIEEKKTISEDKNMHEIKQEYIEQDNVKSNENNTTLNNVSLDTFFWKVSEVKKEVGENFDTTHDFYNSSINNTHKSAKTNKWDVKNISTIKTKLGDLFEEKQGEITKVKEHFIPLKNKKSFPIYGAETDYDSNLSELDGLISHHLEIISFGSVNQILNIKVFQPRFELKCKKLPNESEESKNIRNQTYYDSLGEVLFTKKVVMYFKHVASGEYGFIQATKFFNDEIRIGKPIEHAIEYPERNGTWGTSNVQNYERQCWLTISSFRNECYKIYRFLLNSDKTVKLKNYIKLMREHARIIGMSEQYNKFLKEMVTTVLPENSDNLSQEHYNLLKSLSSEGIYSPEIDC</sequence>
<evidence type="ECO:0000313" key="2">
    <source>
        <dbReference type="Proteomes" id="UP000035682"/>
    </source>
</evidence>
<evidence type="ECO:0000313" key="1">
    <source>
        <dbReference type="EMBL" id="CEF62502.1"/>
    </source>
</evidence>
<organism evidence="1">
    <name type="scientific">Strongyloides ratti</name>
    <name type="common">Parasitic roundworm</name>
    <dbReference type="NCBI Taxonomy" id="34506"/>
    <lineage>
        <taxon>Eukaryota</taxon>
        <taxon>Metazoa</taxon>
        <taxon>Ecdysozoa</taxon>
        <taxon>Nematoda</taxon>
        <taxon>Chromadorea</taxon>
        <taxon>Rhabditida</taxon>
        <taxon>Tylenchina</taxon>
        <taxon>Panagrolaimomorpha</taxon>
        <taxon>Strongyloidoidea</taxon>
        <taxon>Strongyloididae</taxon>
        <taxon>Strongyloides</taxon>
    </lineage>
</organism>